<gene>
    <name evidence="1 3" type="ORF">BDZ99DRAFT_337381</name>
</gene>
<protein>
    <submittedName>
        <fullName evidence="1 3">Uncharacterized protein</fullName>
    </submittedName>
</protein>
<dbReference type="OrthoDB" id="5409356at2759"/>
<dbReference type="AlphaFoldDB" id="A0A6A6Y9D8"/>
<feature type="non-terminal residue" evidence="1">
    <location>
        <position position="100"/>
    </location>
</feature>
<name>A0A6A6Y9D8_9PEZI</name>
<feature type="non-terminal residue" evidence="1">
    <location>
        <position position="1"/>
    </location>
</feature>
<evidence type="ECO:0000313" key="3">
    <source>
        <dbReference type="RefSeq" id="XP_033571401.1"/>
    </source>
</evidence>
<reference evidence="3" key="2">
    <citation type="submission" date="2020-04" db="EMBL/GenBank/DDBJ databases">
        <authorList>
            <consortium name="NCBI Genome Project"/>
        </authorList>
    </citation>
    <scope>NUCLEOTIDE SEQUENCE</scope>
    <source>
        <strain evidence="3">CBS 304.34</strain>
    </source>
</reference>
<proteinExistence type="predicted"/>
<keyword evidence="2" id="KW-1185">Reference proteome</keyword>
<dbReference type="GeneID" id="54455207"/>
<reference evidence="3" key="3">
    <citation type="submission" date="2025-04" db="UniProtKB">
        <authorList>
            <consortium name="RefSeq"/>
        </authorList>
    </citation>
    <scope>IDENTIFICATION</scope>
    <source>
        <strain evidence="3">CBS 304.34</strain>
    </source>
</reference>
<evidence type="ECO:0000313" key="2">
    <source>
        <dbReference type="Proteomes" id="UP000504636"/>
    </source>
</evidence>
<reference evidence="1 3" key="1">
    <citation type="journal article" date="2020" name="Stud. Mycol.">
        <title>101 Dothideomycetes genomes: a test case for predicting lifestyles and emergence of pathogens.</title>
        <authorList>
            <person name="Haridas S."/>
            <person name="Albert R."/>
            <person name="Binder M."/>
            <person name="Bloem J."/>
            <person name="Labutti K."/>
            <person name="Salamov A."/>
            <person name="Andreopoulos B."/>
            <person name="Baker S."/>
            <person name="Barry K."/>
            <person name="Bills G."/>
            <person name="Bluhm B."/>
            <person name="Cannon C."/>
            <person name="Castanera R."/>
            <person name="Culley D."/>
            <person name="Daum C."/>
            <person name="Ezra D."/>
            <person name="Gonzalez J."/>
            <person name="Henrissat B."/>
            <person name="Kuo A."/>
            <person name="Liang C."/>
            <person name="Lipzen A."/>
            <person name="Lutzoni F."/>
            <person name="Magnuson J."/>
            <person name="Mondo S."/>
            <person name="Nolan M."/>
            <person name="Ohm R."/>
            <person name="Pangilinan J."/>
            <person name="Park H.-J."/>
            <person name="Ramirez L."/>
            <person name="Alfaro M."/>
            <person name="Sun H."/>
            <person name="Tritt A."/>
            <person name="Yoshinaga Y."/>
            <person name="Zwiers L.-H."/>
            <person name="Turgeon B."/>
            <person name="Goodwin S."/>
            <person name="Spatafora J."/>
            <person name="Crous P."/>
            <person name="Grigoriev I."/>
        </authorList>
    </citation>
    <scope>NUCLEOTIDE SEQUENCE</scope>
    <source>
        <strain evidence="1 3">CBS 304.34</strain>
    </source>
</reference>
<dbReference type="RefSeq" id="XP_033571401.1">
    <property type="nucleotide sequence ID" value="XM_033714314.1"/>
</dbReference>
<dbReference type="EMBL" id="MU003713">
    <property type="protein sequence ID" value="KAF2804437.1"/>
    <property type="molecule type" value="Genomic_DNA"/>
</dbReference>
<dbReference type="Proteomes" id="UP000504636">
    <property type="component" value="Unplaced"/>
</dbReference>
<accession>A0A6A6Y9D8</accession>
<sequence length="100" mass="11650">ELFHVEPEITSSLHEMSNEDLCSFAELHEDPVNDVQIELYVFTCLLLFTRTLSTQYLEQAIQRAEGWVAVTGPDDPDRARRFQILDMMLARMCEHTYISK</sequence>
<evidence type="ECO:0000313" key="1">
    <source>
        <dbReference type="EMBL" id="KAF2804437.1"/>
    </source>
</evidence>
<organism evidence="1">
    <name type="scientific">Mytilinidion resinicola</name>
    <dbReference type="NCBI Taxonomy" id="574789"/>
    <lineage>
        <taxon>Eukaryota</taxon>
        <taxon>Fungi</taxon>
        <taxon>Dikarya</taxon>
        <taxon>Ascomycota</taxon>
        <taxon>Pezizomycotina</taxon>
        <taxon>Dothideomycetes</taxon>
        <taxon>Pleosporomycetidae</taxon>
        <taxon>Mytilinidiales</taxon>
        <taxon>Mytilinidiaceae</taxon>
        <taxon>Mytilinidion</taxon>
    </lineage>
</organism>